<evidence type="ECO:0000256" key="2">
    <source>
        <dbReference type="ARBA" id="ARBA00022448"/>
    </source>
</evidence>
<dbReference type="InterPro" id="IPR052070">
    <property type="entry name" value="ESCRT-I_UEV_domain"/>
</dbReference>
<evidence type="ECO:0000256" key="6">
    <source>
        <dbReference type="SAM" id="Coils"/>
    </source>
</evidence>
<dbReference type="PANTHER" id="PTHR23306:SF3">
    <property type="entry name" value="TUMOR SUPPRESSOR PROTEIN 101"/>
    <property type="match status" value="1"/>
</dbReference>
<reference evidence="10" key="2">
    <citation type="submission" date="2024-04" db="EMBL/GenBank/DDBJ databases">
        <authorList>
            <person name="Chen Y."/>
            <person name="Shah S."/>
            <person name="Dougan E. K."/>
            <person name="Thang M."/>
            <person name="Chan C."/>
        </authorList>
    </citation>
    <scope>NUCLEOTIDE SEQUENCE [LARGE SCALE GENOMIC DNA]</scope>
</reference>
<dbReference type="PROSITE" id="PS51312">
    <property type="entry name" value="SB"/>
    <property type="match status" value="1"/>
</dbReference>
<dbReference type="GO" id="GO:0008333">
    <property type="term" value="P:endosome to lysosome transport"/>
    <property type="evidence" value="ECO:0007669"/>
    <property type="project" value="TreeGrafter"/>
</dbReference>
<evidence type="ECO:0000256" key="1">
    <source>
        <dbReference type="ARBA" id="ARBA00004177"/>
    </source>
</evidence>
<dbReference type="EMBL" id="CAMXCT020006785">
    <property type="protein sequence ID" value="CAL1173388.1"/>
    <property type="molecule type" value="Genomic_DNA"/>
</dbReference>
<reference evidence="9" key="1">
    <citation type="submission" date="2022-10" db="EMBL/GenBank/DDBJ databases">
        <authorList>
            <person name="Chen Y."/>
            <person name="Dougan E. K."/>
            <person name="Chan C."/>
            <person name="Rhodes N."/>
            <person name="Thang M."/>
        </authorList>
    </citation>
    <scope>NUCLEOTIDE SEQUENCE</scope>
</reference>
<evidence type="ECO:0000313" key="12">
    <source>
        <dbReference type="Proteomes" id="UP001152797"/>
    </source>
</evidence>
<accession>A0A9P1GS41</accession>
<dbReference type="InterPro" id="IPR037202">
    <property type="entry name" value="ESCRT_assembly_dom"/>
</dbReference>
<comment type="caution">
    <text evidence="9">The sequence shown here is derived from an EMBL/GenBank/DDBJ whole genome shotgun (WGS) entry which is preliminary data.</text>
</comment>
<sequence>MAIRLRIYLPYLSSWSETASTLPQLVTAVTECFSASPPVYSTTTAQRPTQEQQAAQPAQQGPVAGVLNFLGLGGQQSSPAQPAQPAQPTPVVKAVPVAKAVAQPVQGPVATVIATTVSSRNEKEELTKAVTAIMKERWPGIVEPLTKDLKEQMTRKEELQTAQAKVEQEEKRLQDAVAEVEQQTQELQKVESELDTFIQAESGRENFDPEAFVETMEPDRRQVLDLLSEELSYEELLTALDELLASRKIGVEDFMREVRDVSRQQFMCKMKRKKAEKAVNAANGVEAPAVAAVATAAAVPVAPPPPPVQRTAVAA</sequence>
<dbReference type="Gene3D" id="6.10.140.820">
    <property type="match status" value="1"/>
</dbReference>
<dbReference type="AlphaFoldDB" id="A0A9P1GS41"/>
<keyword evidence="3" id="KW-0967">Endosome</keyword>
<feature type="region of interest" description="Disordered" evidence="7">
    <location>
        <begin position="40"/>
        <end position="60"/>
    </location>
</feature>
<evidence type="ECO:0000313" key="11">
    <source>
        <dbReference type="EMBL" id="CAL4807325.1"/>
    </source>
</evidence>
<evidence type="ECO:0000256" key="7">
    <source>
        <dbReference type="SAM" id="MobiDB-lite"/>
    </source>
</evidence>
<dbReference type="OrthoDB" id="306304at2759"/>
<evidence type="ECO:0000256" key="3">
    <source>
        <dbReference type="ARBA" id="ARBA00022753"/>
    </source>
</evidence>
<dbReference type="CDD" id="cd11685">
    <property type="entry name" value="UEV_TSG101-like"/>
    <property type="match status" value="1"/>
</dbReference>
<dbReference type="Proteomes" id="UP001152797">
    <property type="component" value="Unassembled WGS sequence"/>
</dbReference>
<protein>
    <submittedName>
        <fullName evidence="11">Tumor susceptibility gene 101 protein (ESCRT-I complex subunit TSG101)</fullName>
    </submittedName>
</protein>
<feature type="compositionally biased region" description="Low complexity" evidence="7">
    <location>
        <begin position="42"/>
        <end position="60"/>
    </location>
</feature>
<dbReference type="GO" id="GO:0015031">
    <property type="term" value="P:protein transport"/>
    <property type="evidence" value="ECO:0007669"/>
    <property type="project" value="UniProtKB-UniRule"/>
</dbReference>
<proteinExistence type="predicted"/>
<dbReference type="GO" id="GO:0043130">
    <property type="term" value="F:ubiquitin binding"/>
    <property type="evidence" value="ECO:0007669"/>
    <property type="project" value="TreeGrafter"/>
</dbReference>
<name>A0A9P1GS41_9DINO</name>
<feature type="coiled-coil region" evidence="6">
    <location>
        <begin position="149"/>
        <end position="200"/>
    </location>
</feature>
<dbReference type="InterPro" id="IPR016135">
    <property type="entry name" value="UBQ-conjugating_enzyme/RWD"/>
</dbReference>
<evidence type="ECO:0000259" key="8">
    <source>
        <dbReference type="PROSITE" id="PS51312"/>
    </source>
</evidence>
<evidence type="ECO:0000313" key="10">
    <source>
        <dbReference type="EMBL" id="CAL1173388.1"/>
    </source>
</evidence>
<keyword evidence="2 5" id="KW-0813">Transport</keyword>
<keyword evidence="4 5" id="KW-0653">Protein transport</keyword>
<comment type="subcellular location">
    <subcellularLocation>
        <location evidence="1">Endosome</location>
    </subcellularLocation>
</comment>
<dbReference type="InterPro" id="IPR017916">
    <property type="entry name" value="SB_dom"/>
</dbReference>
<dbReference type="Gene3D" id="3.10.110.10">
    <property type="entry name" value="Ubiquitin Conjugating Enzyme"/>
    <property type="match status" value="1"/>
</dbReference>
<dbReference type="EMBL" id="CAMXCT030006785">
    <property type="protein sequence ID" value="CAL4807325.1"/>
    <property type="molecule type" value="Genomic_DNA"/>
</dbReference>
<dbReference type="GO" id="GO:0000813">
    <property type="term" value="C:ESCRT I complex"/>
    <property type="evidence" value="ECO:0007669"/>
    <property type="project" value="TreeGrafter"/>
</dbReference>
<keyword evidence="12" id="KW-1185">Reference proteome</keyword>
<evidence type="ECO:0000256" key="4">
    <source>
        <dbReference type="ARBA" id="ARBA00022927"/>
    </source>
</evidence>
<dbReference type="EMBL" id="CAMXCT010006785">
    <property type="protein sequence ID" value="CAI4020013.1"/>
    <property type="molecule type" value="Genomic_DNA"/>
</dbReference>
<dbReference type="PANTHER" id="PTHR23306">
    <property type="entry name" value="TUMOR SUSCEPTIBILITY GENE 101 PROTEIN-RELATED"/>
    <property type="match status" value="1"/>
</dbReference>
<gene>
    <name evidence="9" type="ORF">C1SCF055_LOCUS44466</name>
</gene>
<dbReference type="SUPFAM" id="SSF140111">
    <property type="entry name" value="Endosomal sorting complex assembly domain"/>
    <property type="match status" value="1"/>
</dbReference>
<dbReference type="Pfam" id="PF09454">
    <property type="entry name" value="Vps23_core"/>
    <property type="match status" value="1"/>
</dbReference>
<organism evidence="9">
    <name type="scientific">Cladocopium goreaui</name>
    <dbReference type="NCBI Taxonomy" id="2562237"/>
    <lineage>
        <taxon>Eukaryota</taxon>
        <taxon>Sar</taxon>
        <taxon>Alveolata</taxon>
        <taxon>Dinophyceae</taxon>
        <taxon>Suessiales</taxon>
        <taxon>Symbiodiniaceae</taxon>
        <taxon>Cladocopium</taxon>
    </lineage>
</organism>
<evidence type="ECO:0000256" key="5">
    <source>
        <dbReference type="PROSITE-ProRule" id="PRU00644"/>
    </source>
</evidence>
<keyword evidence="6" id="KW-0175">Coiled coil</keyword>
<feature type="domain" description="SB" evidence="8">
    <location>
        <begin position="217"/>
        <end position="285"/>
    </location>
</feature>
<evidence type="ECO:0000313" key="9">
    <source>
        <dbReference type="EMBL" id="CAI4020013.1"/>
    </source>
</evidence>